<proteinExistence type="predicted"/>
<name>A0A1R7QB89_ACIJO</name>
<dbReference type="InterPro" id="IPR001387">
    <property type="entry name" value="Cro/C1-type_HTH"/>
</dbReference>
<evidence type="ECO:0000259" key="4">
    <source>
        <dbReference type="PROSITE" id="PS50943"/>
    </source>
</evidence>
<dbReference type="AlphaFoldDB" id="A0A1R7QB89"/>
<dbReference type="PANTHER" id="PTHR46797:SF23">
    <property type="entry name" value="HTH-TYPE TRANSCRIPTIONAL REGULATOR SUTR"/>
    <property type="match status" value="1"/>
</dbReference>
<sequence>MKSPAVLQHVSQNVRHYRSLKGLSQQQLADLAGLSRRMVAGVESGQDNISLAKLSLIADVLEVDFVQIIAAPEQQGQAVVNILAWQGTQAHSEAKLMASAAATQKVELWTWVLAPNEHYSAEPDPVGWREMLYVMEGELTLDLAGEMKVLGVGESIVFSSAIEYQYINRGTVPLKFIRNVIY</sequence>
<evidence type="ECO:0000256" key="1">
    <source>
        <dbReference type="ARBA" id="ARBA00023015"/>
    </source>
</evidence>
<dbReference type="GO" id="GO:0003677">
    <property type="term" value="F:DNA binding"/>
    <property type="evidence" value="ECO:0007669"/>
    <property type="project" value="UniProtKB-KW"/>
</dbReference>
<accession>A0A1R7QB89</accession>
<organism evidence="5 6">
    <name type="scientific">Acinetobacter johnsonii</name>
    <dbReference type="NCBI Taxonomy" id="40214"/>
    <lineage>
        <taxon>Bacteria</taxon>
        <taxon>Pseudomonadati</taxon>
        <taxon>Pseudomonadota</taxon>
        <taxon>Gammaproteobacteria</taxon>
        <taxon>Moraxellales</taxon>
        <taxon>Moraxellaceae</taxon>
        <taxon>Acinetobacter</taxon>
    </lineage>
</organism>
<evidence type="ECO:0000313" key="6">
    <source>
        <dbReference type="Proteomes" id="UP000196240"/>
    </source>
</evidence>
<evidence type="ECO:0000313" key="5">
    <source>
        <dbReference type="EMBL" id="SJX21545.1"/>
    </source>
</evidence>
<dbReference type="Gene3D" id="1.10.260.40">
    <property type="entry name" value="lambda repressor-like DNA-binding domains"/>
    <property type="match status" value="1"/>
</dbReference>
<dbReference type="Pfam" id="PF07883">
    <property type="entry name" value="Cupin_2"/>
    <property type="match status" value="1"/>
</dbReference>
<evidence type="ECO:0000256" key="3">
    <source>
        <dbReference type="ARBA" id="ARBA00023163"/>
    </source>
</evidence>
<dbReference type="CDD" id="cd02209">
    <property type="entry name" value="cupin_XRE_C"/>
    <property type="match status" value="1"/>
</dbReference>
<dbReference type="GO" id="GO:0003700">
    <property type="term" value="F:DNA-binding transcription factor activity"/>
    <property type="evidence" value="ECO:0007669"/>
    <property type="project" value="TreeGrafter"/>
</dbReference>
<dbReference type="SUPFAM" id="SSF47413">
    <property type="entry name" value="lambda repressor-like DNA-binding domains"/>
    <property type="match status" value="1"/>
</dbReference>
<dbReference type="GO" id="GO:0005829">
    <property type="term" value="C:cytosol"/>
    <property type="evidence" value="ECO:0007669"/>
    <property type="project" value="TreeGrafter"/>
</dbReference>
<gene>
    <name evidence="5" type="ORF">ACNJC6_01162</name>
</gene>
<protein>
    <submittedName>
        <fullName evidence="5">Anaerobic benzoate catabolism transcriptional regulator</fullName>
    </submittedName>
</protein>
<evidence type="ECO:0000256" key="2">
    <source>
        <dbReference type="ARBA" id="ARBA00023125"/>
    </source>
</evidence>
<dbReference type="EMBL" id="FUUY01000003">
    <property type="protein sequence ID" value="SJX21545.1"/>
    <property type="molecule type" value="Genomic_DNA"/>
</dbReference>
<reference evidence="5 6" key="1">
    <citation type="submission" date="2017-02" db="EMBL/GenBank/DDBJ databases">
        <authorList>
            <person name="Peterson S.W."/>
        </authorList>
    </citation>
    <scope>NUCLEOTIDE SEQUENCE [LARGE SCALE GENOMIC DNA]</scope>
    <source>
        <strain evidence="5">C6</strain>
    </source>
</reference>
<dbReference type="InterPro" id="IPR010982">
    <property type="entry name" value="Lambda_DNA-bd_dom_sf"/>
</dbReference>
<keyword evidence="3" id="KW-0804">Transcription</keyword>
<dbReference type="PANTHER" id="PTHR46797">
    <property type="entry name" value="HTH-TYPE TRANSCRIPTIONAL REGULATOR"/>
    <property type="match status" value="1"/>
</dbReference>
<feature type="domain" description="HTH cro/C1-type" evidence="4">
    <location>
        <begin position="14"/>
        <end position="68"/>
    </location>
</feature>
<dbReference type="CDD" id="cd00093">
    <property type="entry name" value="HTH_XRE"/>
    <property type="match status" value="1"/>
</dbReference>
<dbReference type="Pfam" id="PF01381">
    <property type="entry name" value="HTH_3"/>
    <property type="match status" value="1"/>
</dbReference>
<dbReference type="InterPro" id="IPR011051">
    <property type="entry name" value="RmlC_Cupin_sf"/>
</dbReference>
<keyword evidence="1" id="KW-0805">Transcription regulation</keyword>
<keyword evidence="2" id="KW-0238">DNA-binding</keyword>
<dbReference type="SUPFAM" id="SSF51182">
    <property type="entry name" value="RmlC-like cupins"/>
    <property type="match status" value="1"/>
</dbReference>
<dbReference type="SMART" id="SM00530">
    <property type="entry name" value="HTH_XRE"/>
    <property type="match status" value="1"/>
</dbReference>
<dbReference type="Proteomes" id="UP000196240">
    <property type="component" value="Unassembled WGS sequence"/>
</dbReference>
<dbReference type="Gene3D" id="2.60.120.10">
    <property type="entry name" value="Jelly Rolls"/>
    <property type="match status" value="1"/>
</dbReference>
<dbReference type="InterPro" id="IPR013096">
    <property type="entry name" value="Cupin_2"/>
</dbReference>
<dbReference type="PROSITE" id="PS50943">
    <property type="entry name" value="HTH_CROC1"/>
    <property type="match status" value="1"/>
</dbReference>
<dbReference type="InterPro" id="IPR050807">
    <property type="entry name" value="TransReg_Diox_bact_type"/>
</dbReference>
<dbReference type="RefSeq" id="WP_087011811.1">
    <property type="nucleotide sequence ID" value="NZ_FUUY01000003.1"/>
</dbReference>
<dbReference type="InterPro" id="IPR014710">
    <property type="entry name" value="RmlC-like_jellyroll"/>
</dbReference>